<gene>
    <name evidence="4" type="ORF">B0T20DRAFT_257305</name>
</gene>
<evidence type="ECO:0000313" key="5">
    <source>
        <dbReference type="Proteomes" id="UP001281003"/>
    </source>
</evidence>
<keyword evidence="2" id="KW-0812">Transmembrane</keyword>
<name>A0AAE0PCQ6_SORBR</name>
<dbReference type="Proteomes" id="UP001281003">
    <property type="component" value="Unassembled WGS sequence"/>
</dbReference>
<dbReference type="AlphaFoldDB" id="A0AAE0PCQ6"/>
<keyword evidence="2" id="KW-0472">Membrane</keyword>
<organism evidence="4 5">
    <name type="scientific">Sordaria brevicollis</name>
    <dbReference type="NCBI Taxonomy" id="83679"/>
    <lineage>
        <taxon>Eukaryota</taxon>
        <taxon>Fungi</taxon>
        <taxon>Dikarya</taxon>
        <taxon>Ascomycota</taxon>
        <taxon>Pezizomycotina</taxon>
        <taxon>Sordariomycetes</taxon>
        <taxon>Sordariomycetidae</taxon>
        <taxon>Sordariales</taxon>
        <taxon>Sordariaceae</taxon>
        <taxon>Sordaria</taxon>
    </lineage>
</organism>
<feature type="transmembrane region" description="Helical" evidence="2">
    <location>
        <begin position="230"/>
        <end position="252"/>
    </location>
</feature>
<keyword evidence="5" id="KW-1185">Reference proteome</keyword>
<accession>A0AAE0PCQ6</accession>
<reference evidence="4" key="2">
    <citation type="submission" date="2023-07" db="EMBL/GenBank/DDBJ databases">
        <authorList>
            <consortium name="Lawrence Berkeley National Laboratory"/>
            <person name="Haridas S."/>
            <person name="Hensen N."/>
            <person name="Bonometti L."/>
            <person name="Westerberg I."/>
            <person name="Brannstrom I.O."/>
            <person name="Guillou S."/>
            <person name="Cros-Aarteil S."/>
            <person name="Calhoun S."/>
            <person name="Kuo A."/>
            <person name="Mondo S."/>
            <person name="Pangilinan J."/>
            <person name="Riley R."/>
            <person name="LaButti K."/>
            <person name="Andreopoulos B."/>
            <person name="Lipzen A."/>
            <person name="Chen C."/>
            <person name="Yanf M."/>
            <person name="Daum C."/>
            <person name="Ng V."/>
            <person name="Clum A."/>
            <person name="Steindorff A."/>
            <person name="Ohm R."/>
            <person name="Martin F."/>
            <person name="Silar P."/>
            <person name="Natvig D."/>
            <person name="Lalanne C."/>
            <person name="Gautier V."/>
            <person name="Ament-velasquez S.L."/>
            <person name="Kruys A."/>
            <person name="Hutchinson M.I."/>
            <person name="Powell A.J."/>
            <person name="Barry K."/>
            <person name="Miller A.N."/>
            <person name="Grigoriev I.V."/>
            <person name="Debuchy R."/>
            <person name="Gladieux P."/>
            <person name="Thoren M.H."/>
            <person name="Johannesson H."/>
        </authorList>
    </citation>
    <scope>NUCLEOTIDE SEQUENCE</scope>
    <source>
        <strain evidence="4">FGSC 1904</strain>
    </source>
</reference>
<keyword evidence="2" id="KW-1133">Transmembrane helix</keyword>
<sequence>MRFSTSAAVLALPLLAAAESPLDQYKAKFQNFLGSFAGTAGPAAVQQAADEVPQQKPIVANDGSATTSTVNTKKVERLTLSNWKDTLYAPVQPGATTPEEWWVLVTGGNKTCFGRCGPVDQAFGETVEKFSTIGDSPHLAVLDCEDEPVLCNVWSAGASSLWVFDMLPQPAAVDIYWKRLNFTTITPADLLDTFDKERNEGKEAAGLKLIEGALHPFDGSIAQYNLSVPIAYVLHYLSIIPSWAMMLFVSFFSRTMMNRSMGPNQNRGANPAPRGAAPGDGRS</sequence>
<feature type="region of interest" description="Disordered" evidence="1">
    <location>
        <begin position="262"/>
        <end position="283"/>
    </location>
</feature>
<evidence type="ECO:0000256" key="2">
    <source>
        <dbReference type="SAM" id="Phobius"/>
    </source>
</evidence>
<comment type="caution">
    <text evidence="4">The sequence shown here is derived from an EMBL/GenBank/DDBJ whole genome shotgun (WGS) entry which is preliminary data.</text>
</comment>
<keyword evidence="3" id="KW-0732">Signal</keyword>
<protein>
    <submittedName>
        <fullName evidence="4">Uncharacterized protein</fullName>
    </submittedName>
</protein>
<feature type="chain" id="PRO_5042012116" evidence="3">
    <location>
        <begin position="19"/>
        <end position="283"/>
    </location>
</feature>
<feature type="compositionally biased region" description="Low complexity" evidence="1">
    <location>
        <begin position="266"/>
        <end position="283"/>
    </location>
</feature>
<feature type="signal peptide" evidence="3">
    <location>
        <begin position="1"/>
        <end position="18"/>
    </location>
</feature>
<reference evidence="4" key="1">
    <citation type="journal article" date="2023" name="Mol. Phylogenet. Evol.">
        <title>Genome-scale phylogeny and comparative genomics of the fungal order Sordariales.</title>
        <authorList>
            <person name="Hensen N."/>
            <person name="Bonometti L."/>
            <person name="Westerberg I."/>
            <person name="Brannstrom I.O."/>
            <person name="Guillou S."/>
            <person name="Cros-Aarteil S."/>
            <person name="Calhoun S."/>
            <person name="Haridas S."/>
            <person name="Kuo A."/>
            <person name="Mondo S."/>
            <person name="Pangilinan J."/>
            <person name="Riley R."/>
            <person name="LaButti K."/>
            <person name="Andreopoulos B."/>
            <person name="Lipzen A."/>
            <person name="Chen C."/>
            <person name="Yan M."/>
            <person name="Daum C."/>
            <person name="Ng V."/>
            <person name="Clum A."/>
            <person name="Steindorff A."/>
            <person name="Ohm R.A."/>
            <person name="Martin F."/>
            <person name="Silar P."/>
            <person name="Natvig D.O."/>
            <person name="Lalanne C."/>
            <person name="Gautier V."/>
            <person name="Ament-Velasquez S.L."/>
            <person name="Kruys A."/>
            <person name="Hutchinson M.I."/>
            <person name="Powell A.J."/>
            <person name="Barry K."/>
            <person name="Miller A.N."/>
            <person name="Grigoriev I.V."/>
            <person name="Debuchy R."/>
            <person name="Gladieux P."/>
            <person name="Hiltunen Thoren M."/>
            <person name="Johannesson H."/>
        </authorList>
    </citation>
    <scope>NUCLEOTIDE SEQUENCE</scope>
    <source>
        <strain evidence="4">FGSC 1904</strain>
    </source>
</reference>
<proteinExistence type="predicted"/>
<evidence type="ECO:0000256" key="3">
    <source>
        <dbReference type="SAM" id="SignalP"/>
    </source>
</evidence>
<evidence type="ECO:0000256" key="1">
    <source>
        <dbReference type="SAM" id="MobiDB-lite"/>
    </source>
</evidence>
<dbReference type="EMBL" id="JAUTDP010000008">
    <property type="protein sequence ID" value="KAK3397430.1"/>
    <property type="molecule type" value="Genomic_DNA"/>
</dbReference>
<evidence type="ECO:0000313" key="4">
    <source>
        <dbReference type="EMBL" id="KAK3397430.1"/>
    </source>
</evidence>